<reference evidence="2 3" key="1">
    <citation type="submission" date="2016-09" db="EMBL/GenBank/DDBJ databases">
        <title>Extensive genetic diversity and differential bi-allelic expression allows diatom success in the polar Southern Ocean.</title>
        <authorList>
            <consortium name="DOE Joint Genome Institute"/>
            <person name="Mock T."/>
            <person name="Otillar R.P."/>
            <person name="Strauss J."/>
            <person name="Dupont C."/>
            <person name="Frickenhaus S."/>
            <person name="Maumus F."/>
            <person name="Mcmullan M."/>
            <person name="Sanges R."/>
            <person name="Schmutz J."/>
            <person name="Toseland A."/>
            <person name="Valas R."/>
            <person name="Veluchamy A."/>
            <person name="Ward B.J."/>
            <person name="Allen A."/>
            <person name="Barry K."/>
            <person name="Falciatore A."/>
            <person name="Ferrante M."/>
            <person name="Fortunato A.E."/>
            <person name="Gloeckner G."/>
            <person name="Gruber A."/>
            <person name="Hipkin R."/>
            <person name="Janech M."/>
            <person name="Kroth P."/>
            <person name="Leese F."/>
            <person name="Lindquist E."/>
            <person name="Lyon B.R."/>
            <person name="Martin J."/>
            <person name="Mayer C."/>
            <person name="Parker M."/>
            <person name="Quesneville H."/>
            <person name="Raymond J."/>
            <person name="Uhlig C."/>
            <person name="Valentin K.U."/>
            <person name="Worden A.Z."/>
            <person name="Armbrust E.V."/>
            <person name="Bowler C."/>
            <person name="Green B."/>
            <person name="Moulton V."/>
            <person name="Van Oosterhout C."/>
            <person name="Grigoriev I."/>
        </authorList>
    </citation>
    <scope>NUCLEOTIDE SEQUENCE [LARGE SCALE GENOMIC DNA]</scope>
    <source>
        <strain evidence="2 3">CCMP1102</strain>
    </source>
</reference>
<dbReference type="OrthoDB" id="407325at2759"/>
<dbReference type="Proteomes" id="UP000095751">
    <property type="component" value="Unassembled WGS sequence"/>
</dbReference>
<organism evidence="2 3">
    <name type="scientific">Fragilariopsis cylindrus CCMP1102</name>
    <dbReference type="NCBI Taxonomy" id="635003"/>
    <lineage>
        <taxon>Eukaryota</taxon>
        <taxon>Sar</taxon>
        <taxon>Stramenopiles</taxon>
        <taxon>Ochrophyta</taxon>
        <taxon>Bacillariophyta</taxon>
        <taxon>Bacillariophyceae</taxon>
        <taxon>Bacillariophycidae</taxon>
        <taxon>Bacillariales</taxon>
        <taxon>Bacillariaceae</taxon>
        <taxon>Fragilariopsis</taxon>
    </lineage>
</organism>
<evidence type="ECO:0000313" key="2">
    <source>
        <dbReference type="EMBL" id="OEU14994.1"/>
    </source>
</evidence>
<proteinExistence type="predicted"/>
<accession>A0A1E7FA27</accession>
<dbReference type="AlphaFoldDB" id="A0A1E7FA27"/>
<sequence length="360" mass="40055">MSVPLFARDPSNFRPSPSEFQCGERLEEGGGDVGIGGVVFFCTLPRSNEDNNSSDDDENENENEISDNQLIFSCRDRSCGVLEKQESAVTNEQFEATQNSTAVDPFFFDTGYTLAGRTGFQVWSGTRLLIESLLFPLPDDNNRLITIRKSLSTKTILELGAGVGVVGTALAASGCQVLLTDLPTLAEHSLLPNLICNRKIEGEIRSSTKEPPTWLRNASHELDFEEMEDDDDVVFPIGNMGGWASIATVDWTEPLNEQVSSISSLDWIIASDCVWLVSMLESLLNTVDSLFRNNENARLLLSFQRRDSTDSTRFSSVSSIVNSVQEREWSLDCLAWNFVRQEGDNEPKEVFVFEIAPLKR</sequence>
<dbReference type="InterPro" id="IPR029063">
    <property type="entry name" value="SAM-dependent_MTases_sf"/>
</dbReference>
<feature type="compositionally biased region" description="Acidic residues" evidence="1">
    <location>
        <begin position="52"/>
        <end position="65"/>
    </location>
</feature>
<dbReference type="InParanoid" id="A0A1E7FA27"/>
<dbReference type="Pfam" id="PF10294">
    <property type="entry name" value="Methyltransf_16"/>
    <property type="match status" value="2"/>
</dbReference>
<gene>
    <name evidence="2" type="ORF">FRACYDRAFT_239675</name>
</gene>
<keyword evidence="3" id="KW-1185">Reference proteome</keyword>
<dbReference type="SUPFAM" id="SSF53335">
    <property type="entry name" value="S-adenosyl-L-methionine-dependent methyltransferases"/>
    <property type="match status" value="1"/>
</dbReference>
<dbReference type="EMBL" id="KV784359">
    <property type="protein sequence ID" value="OEU14994.1"/>
    <property type="molecule type" value="Genomic_DNA"/>
</dbReference>
<evidence type="ECO:0000256" key="1">
    <source>
        <dbReference type="SAM" id="MobiDB-lite"/>
    </source>
</evidence>
<evidence type="ECO:0000313" key="3">
    <source>
        <dbReference type="Proteomes" id="UP000095751"/>
    </source>
</evidence>
<protein>
    <recommendedName>
        <fullName evidence="4">S-adenosyl-L-methionine-dependent methyltransferase</fullName>
    </recommendedName>
</protein>
<dbReference type="KEGG" id="fcy:FRACYDRAFT_239675"/>
<feature type="region of interest" description="Disordered" evidence="1">
    <location>
        <begin position="47"/>
        <end position="67"/>
    </location>
</feature>
<name>A0A1E7FA27_9STRA</name>
<dbReference type="PANTHER" id="PTHR14614">
    <property type="entry name" value="HEPATOCELLULAR CARCINOMA-ASSOCIATED ANTIGEN"/>
    <property type="match status" value="1"/>
</dbReference>
<dbReference type="Gene3D" id="3.40.50.150">
    <property type="entry name" value="Vaccinia Virus protein VP39"/>
    <property type="match status" value="1"/>
</dbReference>
<evidence type="ECO:0008006" key="4">
    <source>
        <dbReference type="Google" id="ProtNLM"/>
    </source>
</evidence>
<dbReference type="InterPro" id="IPR019410">
    <property type="entry name" value="Methyltransf_16"/>
</dbReference>
<dbReference type="PANTHER" id="PTHR14614:SF97">
    <property type="entry name" value="S-ADENOSYL-L-METHIONINE-DEPENDENT METHYLTRANSFERASES SUPERFAMILY PROTEIN"/>
    <property type="match status" value="1"/>
</dbReference>